<accession>A0AAE0EYR4</accession>
<dbReference type="InterPro" id="IPR029063">
    <property type="entry name" value="SAM-dependent_MTases_sf"/>
</dbReference>
<feature type="region of interest" description="Disordered" evidence="1">
    <location>
        <begin position="1057"/>
        <end position="1123"/>
    </location>
</feature>
<feature type="compositionally biased region" description="Basic and acidic residues" evidence="1">
    <location>
        <begin position="562"/>
        <end position="571"/>
    </location>
</feature>
<dbReference type="SUPFAM" id="SSF53335">
    <property type="entry name" value="S-adenosyl-L-methionine-dependent methyltransferases"/>
    <property type="match status" value="2"/>
</dbReference>
<evidence type="ECO:0000256" key="1">
    <source>
        <dbReference type="SAM" id="MobiDB-lite"/>
    </source>
</evidence>
<keyword evidence="3" id="KW-1185">Reference proteome</keyword>
<proteinExistence type="predicted"/>
<reference evidence="2 3" key="1">
    <citation type="journal article" date="2015" name="Genome Biol. Evol.">
        <title>Comparative Genomics of a Bacterivorous Green Alga Reveals Evolutionary Causalities and Consequences of Phago-Mixotrophic Mode of Nutrition.</title>
        <authorList>
            <person name="Burns J.A."/>
            <person name="Paasch A."/>
            <person name="Narechania A."/>
            <person name="Kim E."/>
        </authorList>
    </citation>
    <scope>NUCLEOTIDE SEQUENCE [LARGE SCALE GENOMIC DNA]</scope>
    <source>
        <strain evidence="2 3">PLY_AMNH</strain>
    </source>
</reference>
<dbReference type="Proteomes" id="UP001190700">
    <property type="component" value="Unassembled WGS sequence"/>
</dbReference>
<name>A0AAE0EYR4_9CHLO</name>
<feature type="compositionally biased region" description="Acidic residues" evidence="1">
    <location>
        <begin position="1082"/>
        <end position="1102"/>
    </location>
</feature>
<gene>
    <name evidence="2" type="ORF">CYMTET_45304</name>
</gene>
<dbReference type="AlphaFoldDB" id="A0AAE0EYR4"/>
<evidence type="ECO:0000313" key="2">
    <source>
        <dbReference type="EMBL" id="KAK3245107.1"/>
    </source>
</evidence>
<feature type="region of interest" description="Disordered" evidence="1">
    <location>
        <begin position="555"/>
        <end position="595"/>
    </location>
</feature>
<evidence type="ECO:0000313" key="3">
    <source>
        <dbReference type="Proteomes" id="UP001190700"/>
    </source>
</evidence>
<organism evidence="2 3">
    <name type="scientific">Cymbomonas tetramitiformis</name>
    <dbReference type="NCBI Taxonomy" id="36881"/>
    <lineage>
        <taxon>Eukaryota</taxon>
        <taxon>Viridiplantae</taxon>
        <taxon>Chlorophyta</taxon>
        <taxon>Pyramimonadophyceae</taxon>
        <taxon>Pyramimonadales</taxon>
        <taxon>Pyramimonadaceae</taxon>
        <taxon>Cymbomonas</taxon>
    </lineage>
</organism>
<protein>
    <recommendedName>
        <fullName evidence="4">Methyltransferase</fullName>
    </recommendedName>
</protein>
<dbReference type="Gene3D" id="3.40.50.150">
    <property type="entry name" value="Vaccinia Virus protein VP39"/>
    <property type="match status" value="1"/>
</dbReference>
<feature type="compositionally biased region" description="Basic residues" evidence="1">
    <location>
        <begin position="572"/>
        <end position="586"/>
    </location>
</feature>
<sequence length="1123" mass="125121">MSAGSILKIPNKQWSVERVPSLDGHVLRVKVFLATADGETVHKSLPILPANADENLRISFAGAASTANGNTPLYVLATSERPHEYSAVRLDAENMLISSVAPTYTVRKNRLDELVTRSASKVPAAAYSSFLNEMWRNSENPDFWMSAEISGEEYSLLDESIDTEMGGTGVLPTAVPLTPAAESDLAASRGPGGSLLAYGPGETAKAAKEQNAEQAAQNWQSLLSLPKQRRSVAHSNTIRYQIEYNHRYPRVVDAKDVKGCTFNIPIQYIIQAEDYERIRDEDRAQVMNLKESMAWNPHGFQNTSLVYVIWAESGEHLTTAEDFDPSKVWEGVYRFVCFGHQHSLTARRELHQEQPDNEAFQQIECKLYFNLQSDMVRLLADEQNTVDQNVKGKSHQQIIKSMRTGMQAQDWTEDGLVKQLEKHDSKTFKLPAKKNRKHVYEKLSKGDWANVNDWELFGGDVDNGKWFPVWYFLTSAQQLQIKAEVLQMNHISYANEYATNWSMATVRQETWDQIVRIMHAYELRILKGQTKTPTKGSGKKRKTWTPESEIVDMTTETSGAEEALKDVGADLKKKKSGGKARSRRVPRSAGNTLSVGQPAQPLQQAIVKESEKKELNMSFFQTLGFHSDVEVDYLNGVLKKILTTEITIAEAIDTLKRFKAQRNVQAWIVSQSGVENWTAFERKYGETWACQEAIERCIKAVKQGKTGRGGSQLTVPKAIVQFVADCNTWLSRCQAGEGDLGRLPVNYVPNTVKEAECEKEFEWKTVQTGYMIYKDELTKLENVPKMNYVGTILDVIYDFDTELSEHALSEPDLIKFIDAFAALTTSPDWTILIFCGFAQQTGFLKILESKCNGGAQRIWWRKENQDVGANKAIRYNVLEAAVIRFQMADQESGEKSTRKAWMCDFDFSTKDAEAGSRANVLEGYSVVKQPFRDDGKVVCAHQKPQHLLIELINCHMMGPAPFAQLNNDSSPNWILDAGCGVATATMAALRCGLNAVAFDSDQDMVNAASQRIGNINDEPNGDTECMSLEETAKLKEEARIEEENLKRAKEIADCAKDMNELDDEDGEEPAKDGPAEAGTDSEQSEAGEGEEGEGGDEEEEEEAGKGAPGDSDTPAPAGDTPAE</sequence>
<dbReference type="EMBL" id="LGRX02031005">
    <property type="protein sequence ID" value="KAK3245107.1"/>
    <property type="molecule type" value="Genomic_DNA"/>
</dbReference>
<evidence type="ECO:0008006" key="4">
    <source>
        <dbReference type="Google" id="ProtNLM"/>
    </source>
</evidence>
<comment type="caution">
    <text evidence="2">The sequence shown here is derived from an EMBL/GenBank/DDBJ whole genome shotgun (WGS) entry which is preliminary data.</text>
</comment>